<accession>A0A645JHB4</accession>
<organism evidence="1">
    <name type="scientific">bioreactor metagenome</name>
    <dbReference type="NCBI Taxonomy" id="1076179"/>
    <lineage>
        <taxon>unclassified sequences</taxon>
        <taxon>metagenomes</taxon>
        <taxon>ecological metagenomes</taxon>
    </lineage>
</organism>
<protein>
    <submittedName>
        <fullName evidence="1">Uncharacterized protein</fullName>
    </submittedName>
</protein>
<comment type="caution">
    <text evidence="1">The sequence shown here is derived from an EMBL/GenBank/DDBJ whole genome shotgun (WGS) entry which is preliminary data.</text>
</comment>
<name>A0A645JHB4_9ZZZZ</name>
<dbReference type="AlphaFoldDB" id="A0A645JHB4"/>
<dbReference type="EMBL" id="VSSQ01134103">
    <property type="protein sequence ID" value="MPN59744.1"/>
    <property type="molecule type" value="Genomic_DNA"/>
</dbReference>
<proteinExistence type="predicted"/>
<gene>
    <name evidence="1" type="ORF">SDC9_207466</name>
</gene>
<sequence>MHGTWLYFTAKLFGHGLQAVANTQYRYAQVEYNFRRTWTTFFMNTFRTTRQDDTVWFKCANVFFRHVIGIHFRIYTSFTYTTCNKLTVLRTEIQNQDAVFSDLSIGSHDKQLCKANEISAAFYHFSAH</sequence>
<evidence type="ECO:0000313" key="1">
    <source>
        <dbReference type="EMBL" id="MPN59744.1"/>
    </source>
</evidence>
<reference evidence="1" key="1">
    <citation type="submission" date="2019-08" db="EMBL/GenBank/DDBJ databases">
        <authorList>
            <person name="Kucharzyk K."/>
            <person name="Murdoch R.W."/>
            <person name="Higgins S."/>
            <person name="Loffler F."/>
        </authorList>
    </citation>
    <scope>NUCLEOTIDE SEQUENCE</scope>
</reference>